<keyword evidence="6" id="KW-0472">Membrane</keyword>
<reference evidence="9" key="1">
    <citation type="submission" date="2025-08" db="UniProtKB">
        <authorList>
            <consortium name="RefSeq"/>
        </authorList>
    </citation>
    <scope>IDENTIFICATION</scope>
</reference>
<evidence type="ECO:0000256" key="5">
    <source>
        <dbReference type="ARBA" id="ARBA00022989"/>
    </source>
</evidence>
<keyword evidence="8" id="KW-1185">Reference proteome</keyword>
<dbReference type="GO" id="GO:0042626">
    <property type="term" value="F:ATPase-coupled transmembrane transporter activity"/>
    <property type="evidence" value="ECO:0007669"/>
    <property type="project" value="TreeGrafter"/>
</dbReference>
<evidence type="ECO:0000256" key="3">
    <source>
        <dbReference type="ARBA" id="ARBA00022448"/>
    </source>
</evidence>
<comment type="subcellular location">
    <subcellularLocation>
        <location evidence="1">Membrane</location>
        <topology evidence="1">Multi-pass membrane protein</topology>
    </subcellularLocation>
</comment>
<dbReference type="SUPFAM" id="SSF52540">
    <property type="entry name" value="P-loop containing nucleoside triphosphate hydrolases"/>
    <property type="match status" value="1"/>
</dbReference>
<keyword evidence="3" id="KW-0813">Transport</keyword>
<dbReference type="InterPro" id="IPR003439">
    <property type="entry name" value="ABC_transporter-like_ATP-bd"/>
</dbReference>
<evidence type="ECO:0000256" key="6">
    <source>
        <dbReference type="ARBA" id="ARBA00023136"/>
    </source>
</evidence>
<dbReference type="KEGG" id="osn:118760861"/>
<keyword evidence="4" id="KW-0812">Transmembrane</keyword>
<organism evidence="8 9">
    <name type="scientific">Octopus sinensis</name>
    <name type="common">East Asian common octopus</name>
    <dbReference type="NCBI Taxonomy" id="2607531"/>
    <lineage>
        <taxon>Eukaryota</taxon>
        <taxon>Metazoa</taxon>
        <taxon>Spiralia</taxon>
        <taxon>Lophotrochozoa</taxon>
        <taxon>Mollusca</taxon>
        <taxon>Cephalopoda</taxon>
        <taxon>Coleoidea</taxon>
        <taxon>Octopodiformes</taxon>
        <taxon>Octopoda</taxon>
        <taxon>Incirrata</taxon>
        <taxon>Octopodidae</taxon>
        <taxon>Octopus</taxon>
    </lineage>
</organism>
<evidence type="ECO:0000313" key="9">
    <source>
        <dbReference type="RefSeq" id="XP_036355532.1"/>
    </source>
</evidence>
<gene>
    <name evidence="9" type="primary">LOC118760861</name>
</gene>
<evidence type="ECO:0000256" key="2">
    <source>
        <dbReference type="ARBA" id="ARBA00005814"/>
    </source>
</evidence>
<feature type="domain" description="ABC transporter" evidence="7">
    <location>
        <begin position="5"/>
        <end position="95"/>
    </location>
</feature>
<dbReference type="InterPro" id="IPR027417">
    <property type="entry name" value="P-loop_NTPase"/>
</dbReference>
<dbReference type="GO" id="GO:0005886">
    <property type="term" value="C:plasma membrane"/>
    <property type="evidence" value="ECO:0007669"/>
    <property type="project" value="TreeGrafter"/>
</dbReference>
<sequence>MRTFKSLSSYIMQHDKLHPNLTVFESMMFAAKLKLPHHISEANKYSRVMDIVESLGLGNCLRVNASKLSGGQRKRLAIAQELISDPAVLFLDEPTRVFKPRQSRQFAAESARVVGKCKSSCQPMQMFGHDRIRLLCNLHRNRNKWNSRNCGLDCSWSS</sequence>
<dbReference type="GO" id="GO:0016887">
    <property type="term" value="F:ATP hydrolysis activity"/>
    <property type="evidence" value="ECO:0007669"/>
    <property type="project" value="InterPro"/>
</dbReference>
<dbReference type="Pfam" id="PF00005">
    <property type="entry name" value="ABC_tran"/>
    <property type="match status" value="1"/>
</dbReference>
<dbReference type="PANTHER" id="PTHR48041:SF78">
    <property type="entry name" value="ABC TRANSPORTER EXPRESSED IN TRACHEA, ISOFORM A"/>
    <property type="match status" value="1"/>
</dbReference>
<evidence type="ECO:0000313" key="8">
    <source>
        <dbReference type="Proteomes" id="UP000515154"/>
    </source>
</evidence>
<protein>
    <submittedName>
        <fullName evidence="9">ATP-binding cassette sub-family G member 4-like</fullName>
    </submittedName>
</protein>
<dbReference type="RefSeq" id="XP_036355532.1">
    <property type="nucleotide sequence ID" value="XM_036499639.1"/>
</dbReference>
<name>A0A7E6EL45_9MOLL</name>
<accession>A0A7E6EL45</accession>
<dbReference type="Gene3D" id="3.40.50.300">
    <property type="entry name" value="P-loop containing nucleotide triphosphate hydrolases"/>
    <property type="match status" value="1"/>
</dbReference>
<comment type="similarity">
    <text evidence="2">Belongs to the ABC transporter superfamily. ABCG family. Eye pigment precursor importer (TC 3.A.1.204) subfamily.</text>
</comment>
<dbReference type="AlphaFoldDB" id="A0A7E6EL45"/>
<dbReference type="PANTHER" id="PTHR48041">
    <property type="entry name" value="ABC TRANSPORTER G FAMILY MEMBER 28"/>
    <property type="match status" value="1"/>
</dbReference>
<keyword evidence="5" id="KW-1133">Transmembrane helix</keyword>
<dbReference type="InterPro" id="IPR050352">
    <property type="entry name" value="ABCG_transporters"/>
</dbReference>
<evidence type="ECO:0000256" key="4">
    <source>
        <dbReference type="ARBA" id="ARBA00022692"/>
    </source>
</evidence>
<proteinExistence type="inferred from homology"/>
<dbReference type="Proteomes" id="UP000515154">
    <property type="component" value="Unplaced"/>
</dbReference>
<evidence type="ECO:0000256" key="1">
    <source>
        <dbReference type="ARBA" id="ARBA00004141"/>
    </source>
</evidence>
<dbReference type="GO" id="GO:0005524">
    <property type="term" value="F:ATP binding"/>
    <property type="evidence" value="ECO:0007669"/>
    <property type="project" value="InterPro"/>
</dbReference>
<evidence type="ECO:0000259" key="7">
    <source>
        <dbReference type="Pfam" id="PF00005"/>
    </source>
</evidence>